<dbReference type="InterPro" id="IPR015034">
    <property type="entry name" value="Bles03"/>
</dbReference>
<keyword evidence="3" id="KW-1185">Reference proteome</keyword>
<dbReference type="Proteomes" id="UP000182658">
    <property type="component" value="Unassembled WGS sequence"/>
</dbReference>
<name>A0A1J7JAL6_9PEZI</name>
<protein>
    <submittedName>
        <fullName evidence="2">DUF1917-domain-containing protein</fullName>
    </submittedName>
</protein>
<dbReference type="OrthoDB" id="10067381at2759"/>
<comment type="similarity">
    <text evidence="1">Belongs to the UPF0696 family.</text>
</comment>
<gene>
    <name evidence="2" type="ORF">CONLIGDRAFT_635049</name>
</gene>
<reference evidence="2 3" key="1">
    <citation type="submission" date="2016-10" db="EMBL/GenBank/DDBJ databases">
        <title>Draft genome sequence of Coniochaeta ligniaria NRRL30616, a lignocellulolytic fungus for bioabatement of inhibitors in plant biomass hydrolysates.</title>
        <authorList>
            <consortium name="DOE Joint Genome Institute"/>
            <person name="Jimenez D.J."/>
            <person name="Hector R.E."/>
            <person name="Riley R."/>
            <person name="Sun H."/>
            <person name="Grigoriev I.V."/>
            <person name="Van Elsas J.D."/>
            <person name="Nichols N.N."/>
        </authorList>
    </citation>
    <scope>NUCLEOTIDE SEQUENCE [LARGE SCALE GENOMIC DNA]</scope>
    <source>
        <strain evidence="2 3">NRRL 30616</strain>
    </source>
</reference>
<dbReference type="Pfam" id="PF08939">
    <property type="entry name" value="Bles03"/>
    <property type="match status" value="1"/>
</dbReference>
<evidence type="ECO:0000313" key="2">
    <source>
        <dbReference type="EMBL" id="OIW26800.1"/>
    </source>
</evidence>
<dbReference type="InterPro" id="IPR023398">
    <property type="entry name" value="TIF_eIF4e-like"/>
</dbReference>
<dbReference type="AlphaFoldDB" id="A0A1J7JAL6"/>
<evidence type="ECO:0000256" key="1">
    <source>
        <dbReference type="ARBA" id="ARBA00010568"/>
    </source>
</evidence>
<dbReference type="PANTHER" id="PTHR31977">
    <property type="entry name" value="UPF0696 PROTEIN C11ORF68"/>
    <property type="match status" value="1"/>
</dbReference>
<dbReference type="SUPFAM" id="SSF55418">
    <property type="entry name" value="eIF4e-like"/>
    <property type="match status" value="1"/>
</dbReference>
<evidence type="ECO:0000313" key="3">
    <source>
        <dbReference type="Proteomes" id="UP000182658"/>
    </source>
</evidence>
<dbReference type="InParanoid" id="A0A1J7JAL6"/>
<proteinExistence type="inferred from homology"/>
<dbReference type="EMBL" id="KV875100">
    <property type="protein sequence ID" value="OIW26800.1"/>
    <property type="molecule type" value="Genomic_DNA"/>
</dbReference>
<accession>A0A1J7JAL6</accession>
<dbReference type="Gene3D" id="3.30.760.10">
    <property type="entry name" value="RNA Cap, Translation Initiation Factor Eif4e"/>
    <property type="match status" value="1"/>
</dbReference>
<dbReference type="PANTHER" id="PTHR31977:SF1">
    <property type="entry name" value="UPF0696 PROTEIN C11ORF68"/>
    <property type="match status" value="1"/>
</dbReference>
<organism evidence="2 3">
    <name type="scientific">Coniochaeta ligniaria NRRL 30616</name>
    <dbReference type="NCBI Taxonomy" id="1408157"/>
    <lineage>
        <taxon>Eukaryota</taxon>
        <taxon>Fungi</taxon>
        <taxon>Dikarya</taxon>
        <taxon>Ascomycota</taxon>
        <taxon>Pezizomycotina</taxon>
        <taxon>Sordariomycetes</taxon>
        <taxon>Sordariomycetidae</taxon>
        <taxon>Coniochaetales</taxon>
        <taxon>Coniochaetaceae</taxon>
        <taxon>Coniochaeta</taxon>
    </lineage>
</organism>
<sequence length="286" mass="31781">MDSDSDFYGMEETISHLNTRVSSLDTSTALRDLMLTIPFHPRKQVTAHTKIGHLHNPYEGVRYARQLDETVDAFLARLPPSTTRVTATDFWIYICNPFIPREPKSQSANQHVSGCEDEAPLESDTKLGRFIQGGMDRLHLLSDFISKTKSMARTKNIATREINKERALAVTQILDLAHHLHVRCGKWMLFPEPNAVDGIWAVVARATAANELGVAAKVAPKGDEEGRQGSARLICVYTRDFRDKDDVGRVLGRLRELELGIGSKNAWDIRASLVGKCGSCHGCVAD</sequence>